<feature type="compositionally biased region" description="Polar residues" evidence="1">
    <location>
        <begin position="163"/>
        <end position="175"/>
    </location>
</feature>
<evidence type="ECO:0000313" key="2">
    <source>
        <dbReference type="EMBL" id="MBB3017708.1"/>
    </source>
</evidence>
<dbReference type="RefSeq" id="WP_183447217.1">
    <property type="nucleotide sequence ID" value="NZ_JACHWB010000001.1"/>
</dbReference>
<keyword evidence="3" id="KW-1185">Reference proteome</keyword>
<reference evidence="2 3" key="1">
    <citation type="submission" date="2020-08" db="EMBL/GenBank/DDBJ databases">
        <title>The Agave Microbiome: Exploring the role of microbial communities in plant adaptations to desert environments.</title>
        <authorList>
            <person name="Partida-Martinez L.P."/>
        </authorList>
    </citation>
    <scope>NUCLEOTIDE SEQUENCE [LARGE SCALE GENOMIC DNA]</scope>
    <source>
        <strain evidence="2 3">AT3.9</strain>
    </source>
</reference>
<gene>
    <name evidence="2" type="ORF">FHR70_000748</name>
</gene>
<comment type="caution">
    <text evidence="2">The sequence shown here is derived from an EMBL/GenBank/DDBJ whole genome shotgun (WGS) entry which is preliminary data.</text>
</comment>
<evidence type="ECO:0000313" key="3">
    <source>
        <dbReference type="Proteomes" id="UP000532010"/>
    </source>
</evidence>
<dbReference type="Proteomes" id="UP000532010">
    <property type="component" value="Unassembled WGS sequence"/>
</dbReference>
<sequence length="276" mass="30204">MAGSSFKISFDLGSKLDVTAIINKQVFPLLNQAVRAVAQQTAAEWQKEVYQAKLWSGEKDAYASTITWKMTGDFTAVIESNYKHDQAIENGRPAYDMKQMLNTSPKVRRTESGKRFLVIPMRHNVKKLQEAGLYEQAQALGASTVASQSTRPSGEVTHLSPKSGMSPSKNQTPFLSSTKTHSAMMVPQNNYAWGQKLSKADAGQHKWAAGMVRFNTSTPGGAKSSAYLTFRVLMEGSTGWVRPAQPGQFLARKVQQKMQPKANAAFAAAIKKQLGG</sequence>
<dbReference type="EMBL" id="JACHWB010000001">
    <property type="protein sequence ID" value="MBB3017708.1"/>
    <property type="molecule type" value="Genomic_DNA"/>
</dbReference>
<feature type="region of interest" description="Disordered" evidence="1">
    <location>
        <begin position="144"/>
        <end position="175"/>
    </location>
</feature>
<dbReference type="AlphaFoldDB" id="A0A7W4YW71"/>
<evidence type="ECO:0000256" key="1">
    <source>
        <dbReference type="SAM" id="MobiDB-lite"/>
    </source>
</evidence>
<proteinExistence type="predicted"/>
<protein>
    <submittedName>
        <fullName evidence="2">Uncharacterized protein</fullName>
    </submittedName>
</protein>
<organism evidence="2 3">
    <name type="scientific">Microvirga lupini</name>
    <dbReference type="NCBI Taxonomy" id="420324"/>
    <lineage>
        <taxon>Bacteria</taxon>
        <taxon>Pseudomonadati</taxon>
        <taxon>Pseudomonadota</taxon>
        <taxon>Alphaproteobacteria</taxon>
        <taxon>Hyphomicrobiales</taxon>
        <taxon>Methylobacteriaceae</taxon>
        <taxon>Microvirga</taxon>
    </lineage>
</organism>
<accession>A0A7W4YW71</accession>
<name>A0A7W4YW71_9HYPH</name>